<feature type="compositionally biased region" description="Basic residues" evidence="2">
    <location>
        <begin position="21"/>
        <end position="41"/>
    </location>
</feature>
<keyword evidence="1" id="KW-0479">Metal-binding</keyword>
<dbReference type="Gene3D" id="3.30.40.10">
    <property type="entry name" value="Zinc/RING finger domain, C3HC4 (zinc finger)"/>
    <property type="match status" value="1"/>
</dbReference>
<dbReference type="Proteomes" id="UP000604046">
    <property type="component" value="Unassembled WGS sequence"/>
</dbReference>
<feature type="compositionally biased region" description="Basic and acidic residues" evidence="2">
    <location>
        <begin position="1"/>
        <end position="20"/>
    </location>
</feature>
<accession>A0A812JDN1</accession>
<evidence type="ECO:0000313" key="5">
    <source>
        <dbReference type="Proteomes" id="UP000604046"/>
    </source>
</evidence>
<sequence>MAKRSGAEKKSARKKSWELKHLKKKLKKEKKKRRAAKKKAKKETCSSSSSTTSPATDGGQKGGLAGEKKCPLAAEMAAMSSGEEARIGAVGKRGIPRGAEAGTSTVTAPAVAVLLMDKEEEEASTSLEAVMPTTVVVVVVAAGREVTGADDRIGGRRATASPVVMAVVAAGEEGGETFNAAAATPVPAPAGEGVMPNAGGNAGPVAETVHVEEIATPAEDDAAATGPAAAVPKAVIPKAPAALPKSPPPPELLEAVAAMPKLPAAGAPTVAVKAPPVPLLSPSVPRHAITNLVYPLQELQTLEQVLAWQRWINSGPTQPQILSEVQEFVRCNRNSPLFVCSNQTEEVSCPLPACLICLSSSWICCQPTRRRLLVLENGHLLECGHGPFHAECLRRMVASSRPSSPTCPICRAEVSPAWAGNIMTGAARDLPKFVLAEAANPQVPGRGMGVRLPPRDDSLPAASMEGTTSSAATGAGSSRPPPEPASGSGRLEEEADDAAGAGGAAAVVFGPSPRPEGFESPEEADE</sequence>
<feature type="region of interest" description="Disordered" evidence="2">
    <location>
        <begin position="1"/>
        <end position="66"/>
    </location>
</feature>
<keyword evidence="1" id="KW-0862">Zinc</keyword>
<name>A0A812JDN1_9DINO</name>
<dbReference type="PROSITE" id="PS50089">
    <property type="entry name" value="ZF_RING_2"/>
    <property type="match status" value="1"/>
</dbReference>
<evidence type="ECO:0000313" key="4">
    <source>
        <dbReference type="EMBL" id="CAE7203898.1"/>
    </source>
</evidence>
<feature type="compositionally biased region" description="Low complexity" evidence="2">
    <location>
        <begin position="461"/>
        <end position="478"/>
    </location>
</feature>
<dbReference type="AlphaFoldDB" id="A0A812JDN1"/>
<reference evidence="4" key="1">
    <citation type="submission" date="2021-02" db="EMBL/GenBank/DDBJ databases">
        <authorList>
            <person name="Dougan E. K."/>
            <person name="Rhodes N."/>
            <person name="Thang M."/>
            <person name="Chan C."/>
        </authorList>
    </citation>
    <scope>NUCLEOTIDE SEQUENCE</scope>
</reference>
<feature type="region of interest" description="Disordered" evidence="2">
    <location>
        <begin position="443"/>
        <end position="526"/>
    </location>
</feature>
<keyword evidence="5" id="KW-1185">Reference proteome</keyword>
<feature type="domain" description="RING-type" evidence="3">
    <location>
        <begin position="354"/>
        <end position="411"/>
    </location>
</feature>
<dbReference type="InterPro" id="IPR001841">
    <property type="entry name" value="Znf_RING"/>
</dbReference>
<dbReference type="GO" id="GO:0008270">
    <property type="term" value="F:zinc ion binding"/>
    <property type="evidence" value="ECO:0007669"/>
    <property type="project" value="UniProtKB-KW"/>
</dbReference>
<keyword evidence="1" id="KW-0863">Zinc-finger</keyword>
<gene>
    <name evidence="4" type="ORF">SNAT2548_LOCUS6293</name>
</gene>
<evidence type="ECO:0000256" key="2">
    <source>
        <dbReference type="SAM" id="MobiDB-lite"/>
    </source>
</evidence>
<evidence type="ECO:0000259" key="3">
    <source>
        <dbReference type="PROSITE" id="PS50089"/>
    </source>
</evidence>
<protein>
    <recommendedName>
        <fullName evidence="3">RING-type domain-containing protein</fullName>
    </recommendedName>
</protein>
<comment type="caution">
    <text evidence="4">The sequence shown here is derived from an EMBL/GenBank/DDBJ whole genome shotgun (WGS) entry which is preliminary data.</text>
</comment>
<dbReference type="EMBL" id="CAJNDS010000415">
    <property type="protein sequence ID" value="CAE7203898.1"/>
    <property type="molecule type" value="Genomic_DNA"/>
</dbReference>
<dbReference type="SMART" id="SM00184">
    <property type="entry name" value="RING"/>
    <property type="match status" value="1"/>
</dbReference>
<evidence type="ECO:0000256" key="1">
    <source>
        <dbReference type="PROSITE-ProRule" id="PRU00175"/>
    </source>
</evidence>
<dbReference type="CDD" id="cd16448">
    <property type="entry name" value="RING-H2"/>
    <property type="match status" value="1"/>
</dbReference>
<dbReference type="InterPro" id="IPR013083">
    <property type="entry name" value="Znf_RING/FYVE/PHD"/>
</dbReference>
<proteinExistence type="predicted"/>
<dbReference type="SUPFAM" id="SSF57850">
    <property type="entry name" value="RING/U-box"/>
    <property type="match status" value="1"/>
</dbReference>
<organism evidence="4 5">
    <name type="scientific">Symbiodinium natans</name>
    <dbReference type="NCBI Taxonomy" id="878477"/>
    <lineage>
        <taxon>Eukaryota</taxon>
        <taxon>Sar</taxon>
        <taxon>Alveolata</taxon>
        <taxon>Dinophyceae</taxon>
        <taxon>Suessiales</taxon>
        <taxon>Symbiodiniaceae</taxon>
        <taxon>Symbiodinium</taxon>
    </lineage>
</organism>